<evidence type="ECO:0000256" key="2">
    <source>
        <dbReference type="ARBA" id="ARBA00023015"/>
    </source>
</evidence>
<name>E4KN50_9LACT</name>
<evidence type="ECO:0000256" key="4">
    <source>
        <dbReference type="ARBA" id="ARBA00023163"/>
    </source>
</evidence>
<dbReference type="GO" id="GO:0006355">
    <property type="term" value="P:regulation of DNA-templated transcription"/>
    <property type="evidence" value="ECO:0007669"/>
    <property type="project" value="InterPro"/>
</dbReference>
<dbReference type="InterPro" id="IPR036388">
    <property type="entry name" value="WH-like_DNA-bd_sf"/>
</dbReference>
<dbReference type="Gene3D" id="3.40.930.10">
    <property type="entry name" value="Mannitol-specific EII, Chain A"/>
    <property type="match status" value="1"/>
</dbReference>
<dbReference type="Gene3D" id="1.10.1790.10">
    <property type="entry name" value="PRD domain"/>
    <property type="match status" value="1"/>
</dbReference>
<keyword evidence="3" id="KW-0010">Activator</keyword>
<keyword evidence="4" id="KW-0804">Transcription</keyword>
<protein>
    <submittedName>
        <fullName evidence="7">PRD domain protein</fullName>
    </submittedName>
</protein>
<evidence type="ECO:0000259" key="5">
    <source>
        <dbReference type="PROSITE" id="PS51094"/>
    </source>
</evidence>
<keyword evidence="1" id="KW-0677">Repeat</keyword>
<accession>E4KN50</accession>
<dbReference type="InterPro" id="IPR016152">
    <property type="entry name" value="PTrfase/Anion_transptr"/>
</dbReference>
<dbReference type="InterPro" id="IPR036634">
    <property type="entry name" value="PRD_sf"/>
</dbReference>
<feature type="domain" description="PRD" evidence="6">
    <location>
        <begin position="183"/>
        <end position="289"/>
    </location>
</feature>
<dbReference type="AlphaFoldDB" id="E4KN50"/>
<dbReference type="InterPro" id="IPR011608">
    <property type="entry name" value="PRD"/>
</dbReference>
<dbReference type="Proteomes" id="UP000005990">
    <property type="component" value="Unassembled WGS sequence"/>
</dbReference>
<dbReference type="OrthoDB" id="95158at2"/>
<dbReference type="Pfam" id="PF00874">
    <property type="entry name" value="PRD"/>
    <property type="match status" value="1"/>
</dbReference>
<dbReference type="EMBL" id="AENN01000006">
    <property type="protein sequence ID" value="EFR31677.1"/>
    <property type="molecule type" value="Genomic_DNA"/>
</dbReference>
<keyword evidence="2" id="KW-0805">Transcription regulation</keyword>
<dbReference type="PANTHER" id="PTHR30185:SF18">
    <property type="entry name" value="TRANSCRIPTIONAL REGULATOR MTLR"/>
    <property type="match status" value="1"/>
</dbReference>
<evidence type="ECO:0000313" key="8">
    <source>
        <dbReference type="Proteomes" id="UP000005990"/>
    </source>
</evidence>
<dbReference type="eggNOG" id="COG3711">
    <property type="taxonomic scope" value="Bacteria"/>
</dbReference>
<feature type="domain" description="PTS EIIA type-2" evidence="5">
    <location>
        <begin position="384"/>
        <end position="527"/>
    </location>
</feature>
<dbReference type="PROSITE" id="PS51094">
    <property type="entry name" value="PTS_EIIA_TYPE_2"/>
    <property type="match status" value="1"/>
</dbReference>
<comment type="caution">
    <text evidence="7">The sequence shown here is derived from an EMBL/GenBank/DDBJ whole genome shotgun (WGS) entry which is preliminary data.</text>
</comment>
<dbReference type="Pfam" id="PF00359">
    <property type="entry name" value="PTS_EIIA_2"/>
    <property type="match status" value="1"/>
</dbReference>
<organism evidence="7 8">
    <name type="scientific">Eremococcus coleocola ACS-139-V-Col8</name>
    <dbReference type="NCBI Taxonomy" id="908337"/>
    <lineage>
        <taxon>Bacteria</taxon>
        <taxon>Bacillati</taxon>
        <taxon>Bacillota</taxon>
        <taxon>Bacilli</taxon>
        <taxon>Lactobacillales</taxon>
        <taxon>Aerococcaceae</taxon>
        <taxon>Eremococcus</taxon>
    </lineage>
</organism>
<proteinExistence type="predicted"/>
<reference evidence="7 8" key="1">
    <citation type="submission" date="2010-10" db="EMBL/GenBank/DDBJ databases">
        <authorList>
            <person name="Durkin A.S."/>
            <person name="Madupu R."/>
            <person name="Torralba M."/>
            <person name="Gillis M."/>
            <person name="Methe B."/>
            <person name="Sutton G."/>
            <person name="Nelson K.E."/>
        </authorList>
    </citation>
    <scope>NUCLEOTIDE SEQUENCE [LARGE SCALE GENOMIC DNA]</scope>
    <source>
        <strain evidence="7 8">ACS-139-V-Col8</strain>
    </source>
</reference>
<dbReference type="STRING" id="908337.HMPREF9257_0027"/>
<dbReference type="Pfam" id="PF05043">
    <property type="entry name" value="Mga"/>
    <property type="match status" value="1"/>
</dbReference>
<evidence type="ECO:0000256" key="1">
    <source>
        <dbReference type="ARBA" id="ARBA00022737"/>
    </source>
</evidence>
<keyword evidence="8" id="KW-1185">Reference proteome</keyword>
<sequence>MAFILKELIEVFDYHIIYDLADALSVSRGTVANDLKSIRKELKKYNAEIESVTNKGIRLIADEFSIRLIYLHLVQDYFPLNYISHNSIDYMTQIKETFNLTNETISWLIKSIDIVVGRISCNQVLDKPIPNYINTVSDSDLFQEIIYHIETRYQLSLSVYDKDFVSFALNLQAINELPSKSNQADDITKYVFNQMIDSINASFAVDIDKDIFYKEVNQHLHYLINRTIFKVVPNQIFFGELKRKYPFSYAVSQIAVKSIGNSLKIVVSPLEVDYLSLYFEMNLKGHKDYTPPKVAIVSNTGYGTAMLIRKQIERVIIGNIQIDIFTNQTYHQMDDRDYLAIFTTIPLESVRESIPVIHIATVYSDQWLINEWQNIYTTNIQLFETRLNNVLVLPDTLDSYQAALSWMIQRFEESVTLDTSYRKTVMNQERLHATIFQNGLAFPHGINKGTESIQMMLGILSKPILVNEIEVKGIFMLVIGQELDPKTEKDLVDIYDIVFRLANEQDFQTSIESFKGKEDFLHYLIERRIKI</sequence>
<evidence type="ECO:0000313" key="7">
    <source>
        <dbReference type="EMBL" id="EFR31677.1"/>
    </source>
</evidence>
<dbReference type="SUPFAM" id="SSF55804">
    <property type="entry name" value="Phoshotransferase/anion transport protein"/>
    <property type="match status" value="1"/>
</dbReference>
<dbReference type="InterPro" id="IPR002178">
    <property type="entry name" value="PTS_EIIA_type-2_dom"/>
</dbReference>
<dbReference type="InterPro" id="IPR007737">
    <property type="entry name" value="Mga_HTH"/>
</dbReference>
<gene>
    <name evidence="7" type="ORF">HMPREF9257_0027</name>
</gene>
<dbReference type="SUPFAM" id="SSF63520">
    <property type="entry name" value="PTS-regulatory domain, PRD"/>
    <property type="match status" value="1"/>
</dbReference>
<dbReference type="PANTHER" id="PTHR30185">
    <property type="entry name" value="CRYPTIC BETA-GLUCOSIDE BGL OPERON ANTITERMINATOR"/>
    <property type="match status" value="1"/>
</dbReference>
<dbReference type="PROSITE" id="PS51372">
    <property type="entry name" value="PRD_2"/>
    <property type="match status" value="1"/>
</dbReference>
<dbReference type="InterPro" id="IPR050661">
    <property type="entry name" value="BglG_antiterminators"/>
</dbReference>
<evidence type="ECO:0000259" key="6">
    <source>
        <dbReference type="PROSITE" id="PS51372"/>
    </source>
</evidence>
<evidence type="ECO:0000256" key="3">
    <source>
        <dbReference type="ARBA" id="ARBA00023159"/>
    </source>
</evidence>
<dbReference type="RefSeq" id="WP_006417809.1">
    <property type="nucleotide sequence ID" value="NZ_AENN01000006.1"/>
</dbReference>
<dbReference type="Gene3D" id="1.10.10.10">
    <property type="entry name" value="Winged helix-like DNA-binding domain superfamily/Winged helix DNA-binding domain"/>
    <property type="match status" value="1"/>
</dbReference>